<dbReference type="EMBL" id="UINC01057982">
    <property type="protein sequence ID" value="SVB79730.1"/>
    <property type="molecule type" value="Genomic_DNA"/>
</dbReference>
<name>A0A382GXF3_9ZZZZ</name>
<proteinExistence type="predicted"/>
<protein>
    <submittedName>
        <fullName evidence="1">Uncharacterized protein</fullName>
    </submittedName>
</protein>
<evidence type="ECO:0000313" key="1">
    <source>
        <dbReference type="EMBL" id="SVB79730.1"/>
    </source>
</evidence>
<accession>A0A382GXF3</accession>
<organism evidence="1">
    <name type="scientific">marine metagenome</name>
    <dbReference type="NCBI Taxonomy" id="408172"/>
    <lineage>
        <taxon>unclassified sequences</taxon>
        <taxon>metagenomes</taxon>
        <taxon>ecological metagenomes</taxon>
    </lineage>
</organism>
<gene>
    <name evidence="1" type="ORF">METZ01_LOCUS232584</name>
</gene>
<sequence length="67" mass="7632">MKNYLVHNLIKFLFLFFISITIHAGGNESDSLLMESLDEVLIEEYKPCSDQSDINSFEVSTISSLMI</sequence>
<dbReference type="AlphaFoldDB" id="A0A382GXF3"/>
<reference evidence="1" key="1">
    <citation type="submission" date="2018-05" db="EMBL/GenBank/DDBJ databases">
        <authorList>
            <person name="Lanie J.A."/>
            <person name="Ng W.-L."/>
            <person name="Kazmierczak K.M."/>
            <person name="Andrzejewski T.M."/>
            <person name="Davidsen T.M."/>
            <person name="Wayne K.J."/>
            <person name="Tettelin H."/>
            <person name="Glass J.I."/>
            <person name="Rusch D."/>
            <person name="Podicherti R."/>
            <person name="Tsui H.-C.T."/>
            <person name="Winkler M.E."/>
        </authorList>
    </citation>
    <scope>NUCLEOTIDE SEQUENCE</scope>
</reference>
<feature type="non-terminal residue" evidence="1">
    <location>
        <position position="67"/>
    </location>
</feature>